<reference evidence="2 3" key="1">
    <citation type="submission" date="2018-10" db="EMBL/GenBank/DDBJ databases">
        <title>Isolation, diversity and antifungal activity of actinobacteria from wheat.</title>
        <authorList>
            <person name="Han C."/>
        </authorList>
    </citation>
    <scope>NUCLEOTIDE SEQUENCE [LARGE SCALE GENOMIC DNA]</scope>
    <source>
        <strain evidence="2 3">NEAU-YY56</strain>
    </source>
</reference>
<dbReference type="PANTHER" id="PTHR32432:SF3">
    <property type="entry name" value="ETHANOLAMINE UTILIZATION PROTEIN EUTJ"/>
    <property type="match status" value="1"/>
</dbReference>
<dbReference type="SMART" id="SM00842">
    <property type="entry name" value="FtsA"/>
    <property type="match status" value="1"/>
</dbReference>
<accession>A0A3M2JMR6</accession>
<dbReference type="AlphaFoldDB" id="A0A3M2JMR6"/>
<dbReference type="GO" id="GO:0051301">
    <property type="term" value="P:cell division"/>
    <property type="evidence" value="ECO:0007669"/>
    <property type="project" value="InterPro"/>
</dbReference>
<dbReference type="Gene3D" id="3.30.1490.300">
    <property type="match status" value="1"/>
</dbReference>
<evidence type="ECO:0000259" key="1">
    <source>
        <dbReference type="SMART" id="SM00842"/>
    </source>
</evidence>
<organism evidence="2 3">
    <name type="scientific">Cellulomonas triticagri</name>
    <dbReference type="NCBI Taxonomy" id="2483352"/>
    <lineage>
        <taxon>Bacteria</taxon>
        <taxon>Bacillati</taxon>
        <taxon>Actinomycetota</taxon>
        <taxon>Actinomycetes</taxon>
        <taxon>Micrococcales</taxon>
        <taxon>Cellulomonadaceae</taxon>
        <taxon>Cellulomonas</taxon>
    </lineage>
</organism>
<keyword evidence="3" id="KW-1185">Reference proteome</keyword>
<dbReference type="PIRSF" id="PIRSF019169">
    <property type="entry name" value="PilM"/>
    <property type="match status" value="1"/>
</dbReference>
<dbReference type="OrthoDB" id="1926201at2"/>
<dbReference type="Gene3D" id="3.30.420.40">
    <property type="match status" value="2"/>
</dbReference>
<protein>
    <submittedName>
        <fullName evidence="2">Type IV pilus assembly protein PilM</fullName>
    </submittedName>
</protein>
<gene>
    <name evidence="2" type="primary">pilM</name>
    <name evidence="2" type="ORF">EBM89_05885</name>
</gene>
<dbReference type="InterPro" id="IPR005883">
    <property type="entry name" value="PilM"/>
</dbReference>
<name>A0A3M2JMR6_9CELL</name>
<sequence>MAKTRVIGLDIGTTGVRAVEVEFDNGGAAKGAPGRVLRAGFVPLPWGAVHDGEVAEPATVASAIKRLWAEQKFSVKDVVVGVGNQRVLVRELDMPALPPTQLRAALPFQVEGLIPVAASDALLDFHPISTSTGAEGPQLHGLLVAATAETVLANTRAVEQAGLVPTMVDLNAFAVARIQSRSGFGTGVVAFVDIGARVTNVSIVVDGHPRFVRILPAGGHDVTEALSSTLDIPQPDAERLKREVGIGLATAQEDLTAKQIVAEVTTALVDSVRNTLVYYASSNPGGAVQQIVLSGGGSFLPGLGQYLASAARVQVVVGEPLASLPPAKGMDIRSFGADPATYAVPLGLAMGVAA</sequence>
<dbReference type="EMBL" id="RFFI01000022">
    <property type="protein sequence ID" value="RMI13100.1"/>
    <property type="molecule type" value="Genomic_DNA"/>
</dbReference>
<dbReference type="RefSeq" id="WP_122148527.1">
    <property type="nucleotide sequence ID" value="NZ_RFFI01000022.1"/>
</dbReference>
<dbReference type="Pfam" id="PF11104">
    <property type="entry name" value="PilM_2"/>
    <property type="match status" value="1"/>
</dbReference>
<evidence type="ECO:0000313" key="2">
    <source>
        <dbReference type="EMBL" id="RMI13100.1"/>
    </source>
</evidence>
<dbReference type="SUPFAM" id="SSF53067">
    <property type="entry name" value="Actin-like ATPase domain"/>
    <property type="match status" value="2"/>
</dbReference>
<comment type="caution">
    <text evidence="2">The sequence shown here is derived from an EMBL/GenBank/DDBJ whole genome shotgun (WGS) entry which is preliminary data.</text>
</comment>
<feature type="domain" description="SHS2" evidence="1">
    <location>
        <begin position="6"/>
        <end position="179"/>
    </location>
</feature>
<dbReference type="InterPro" id="IPR003494">
    <property type="entry name" value="SHS2_FtsA"/>
</dbReference>
<dbReference type="CDD" id="cd24049">
    <property type="entry name" value="ASKHA_NBD_PilM"/>
    <property type="match status" value="1"/>
</dbReference>
<proteinExistence type="predicted"/>
<dbReference type="InterPro" id="IPR050696">
    <property type="entry name" value="FtsA/MreB"/>
</dbReference>
<dbReference type="InterPro" id="IPR043129">
    <property type="entry name" value="ATPase_NBD"/>
</dbReference>
<evidence type="ECO:0000313" key="3">
    <source>
        <dbReference type="Proteomes" id="UP000269289"/>
    </source>
</evidence>
<dbReference type="NCBIfam" id="TIGR01175">
    <property type="entry name" value="pilM"/>
    <property type="match status" value="1"/>
</dbReference>
<dbReference type="PANTHER" id="PTHR32432">
    <property type="entry name" value="CELL DIVISION PROTEIN FTSA-RELATED"/>
    <property type="match status" value="1"/>
</dbReference>
<dbReference type="Proteomes" id="UP000269289">
    <property type="component" value="Unassembled WGS sequence"/>
</dbReference>